<organism evidence="2 3">
    <name type="scientific">Mortierella hygrophila</name>
    <dbReference type="NCBI Taxonomy" id="979708"/>
    <lineage>
        <taxon>Eukaryota</taxon>
        <taxon>Fungi</taxon>
        <taxon>Fungi incertae sedis</taxon>
        <taxon>Mucoromycota</taxon>
        <taxon>Mortierellomycotina</taxon>
        <taxon>Mortierellomycetes</taxon>
        <taxon>Mortierellales</taxon>
        <taxon>Mortierellaceae</taxon>
        <taxon>Mortierella</taxon>
    </lineage>
</organism>
<evidence type="ECO:0000256" key="1">
    <source>
        <dbReference type="SAM" id="MobiDB-lite"/>
    </source>
</evidence>
<feature type="compositionally biased region" description="Polar residues" evidence="1">
    <location>
        <begin position="274"/>
        <end position="286"/>
    </location>
</feature>
<sequence>MQEAARKRLVDIEKGLKELESLQEEKRQKWLKADQDRYELTVHERELSKAKRQQRASEKKVKAPRTAQQQQAYHDLFQTRRTAEILSLAWLKNDSRLRDLRATRYALQNIAKTRPNTRLPNSTPPPTQSTWKKTGEEARHRYPECDRYPSSTRGTVKQLDRHSPQLDAIDSAQEFRRGARHVCRQFEGRKWRQRDLRDQEIRTKREAVIKDLKSKVEVNNTTIDPKAPTSIPRKRDVAVVVLHVAAGTSVGSRIKGHQKRGGSKLTKDHRNETETANPKPSGSMDQ</sequence>
<name>A0A9P6F7L2_9FUNG</name>
<gene>
    <name evidence="2" type="ORF">EC957_011700</name>
</gene>
<reference evidence="2" key="1">
    <citation type="journal article" date="2020" name="Fungal Divers.">
        <title>Resolving the Mortierellaceae phylogeny through synthesis of multi-gene phylogenetics and phylogenomics.</title>
        <authorList>
            <person name="Vandepol N."/>
            <person name="Liber J."/>
            <person name="Desiro A."/>
            <person name="Na H."/>
            <person name="Kennedy M."/>
            <person name="Barry K."/>
            <person name="Grigoriev I.V."/>
            <person name="Miller A.N."/>
            <person name="O'Donnell K."/>
            <person name="Stajich J.E."/>
            <person name="Bonito G."/>
        </authorList>
    </citation>
    <scope>NUCLEOTIDE SEQUENCE</scope>
    <source>
        <strain evidence="2">NRRL 2591</strain>
    </source>
</reference>
<feature type="region of interest" description="Disordered" evidence="1">
    <location>
        <begin position="115"/>
        <end position="155"/>
    </location>
</feature>
<protein>
    <submittedName>
        <fullName evidence="2">Uncharacterized protein</fullName>
    </submittedName>
</protein>
<dbReference type="AlphaFoldDB" id="A0A9P6F7L2"/>
<dbReference type="Proteomes" id="UP000723463">
    <property type="component" value="Unassembled WGS sequence"/>
</dbReference>
<evidence type="ECO:0000313" key="3">
    <source>
        <dbReference type="Proteomes" id="UP000723463"/>
    </source>
</evidence>
<accession>A0A9P6F7L2</accession>
<proteinExistence type="predicted"/>
<evidence type="ECO:0000313" key="2">
    <source>
        <dbReference type="EMBL" id="KAF9544796.1"/>
    </source>
</evidence>
<feature type="compositionally biased region" description="Basic and acidic residues" evidence="1">
    <location>
        <begin position="133"/>
        <end position="147"/>
    </location>
</feature>
<feature type="region of interest" description="Disordered" evidence="1">
    <location>
        <begin position="251"/>
        <end position="286"/>
    </location>
</feature>
<feature type="compositionally biased region" description="Basic and acidic residues" evidence="1">
    <location>
        <begin position="44"/>
        <end position="61"/>
    </location>
</feature>
<comment type="caution">
    <text evidence="2">The sequence shown here is derived from an EMBL/GenBank/DDBJ whole genome shotgun (WGS) entry which is preliminary data.</text>
</comment>
<dbReference type="EMBL" id="JAAAXW010000084">
    <property type="protein sequence ID" value="KAF9544796.1"/>
    <property type="molecule type" value="Genomic_DNA"/>
</dbReference>
<feature type="region of interest" description="Disordered" evidence="1">
    <location>
        <begin position="44"/>
        <end position="70"/>
    </location>
</feature>
<keyword evidence="3" id="KW-1185">Reference proteome</keyword>